<evidence type="ECO:0000256" key="4">
    <source>
        <dbReference type="ARBA" id="ARBA00023180"/>
    </source>
</evidence>
<name>A0A834ZW29_9POAL</name>
<dbReference type="PANTHER" id="PTHR22835">
    <property type="entry name" value="ZINC FINGER FYVE DOMAIN CONTAINING PROTEIN"/>
    <property type="match status" value="1"/>
</dbReference>
<protein>
    <recommendedName>
        <fullName evidence="8">GDSL esterase/lipase</fullName>
    </recommendedName>
</protein>
<evidence type="ECO:0000313" key="6">
    <source>
        <dbReference type="EMBL" id="KAF8643609.1"/>
    </source>
</evidence>
<dbReference type="AlphaFoldDB" id="A0A834ZW29"/>
<comment type="caution">
    <text evidence="6">The sequence shown here is derived from an EMBL/GenBank/DDBJ whole genome shotgun (WGS) entry which is preliminary data.</text>
</comment>
<dbReference type="EMBL" id="JACEFO010003178">
    <property type="protein sequence ID" value="KAF8643609.1"/>
    <property type="molecule type" value="Genomic_DNA"/>
</dbReference>
<evidence type="ECO:0000256" key="5">
    <source>
        <dbReference type="SAM" id="SignalP"/>
    </source>
</evidence>
<sequence length="366" mass="39055">MKLTLAFLQIVLLLPSFSFSIRTNYTSIFSFGDSYIDTGNLVILYGGLATTAPDALITKPPYGMTFFGRPNGRASDAEALGLPLLPPSLAANQSFRRGANFAVGRATALERAFFVDNGFKAITSFNISLTVQLGWFDALKPSLCSSPQECEEYFAEALFIVGEIGYVDYGVMLLAGKSVDEVGSHMPQIIGKICAATEKLIDEGAKTVVVWGIPPLGCAAGNLVLFARQTGGELEPDTGCLKDLNQLSKDHNAQLRRALARLAGDGSGVRIIYADFYSPIIDFAVAPERHGFDAGGAIRACCGSGGGRYNFDLAAQCGMPGVSACVDPSAYVDWDGVHLTEAANRRVADGWLRGRYAHPPILSTTD</sequence>
<organism evidence="6 7">
    <name type="scientific">Digitaria exilis</name>
    <dbReference type="NCBI Taxonomy" id="1010633"/>
    <lineage>
        <taxon>Eukaryota</taxon>
        <taxon>Viridiplantae</taxon>
        <taxon>Streptophyta</taxon>
        <taxon>Embryophyta</taxon>
        <taxon>Tracheophyta</taxon>
        <taxon>Spermatophyta</taxon>
        <taxon>Magnoliopsida</taxon>
        <taxon>Liliopsida</taxon>
        <taxon>Poales</taxon>
        <taxon>Poaceae</taxon>
        <taxon>PACMAD clade</taxon>
        <taxon>Panicoideae</taxon>
        <taxon>Panicodae</taxon>
        <taxon>Paniceae</taxon>
        <taxon>Anthephorinae</taxon>
        <taxon>Digitaria</taxon>
    </lineage>
</organism>
<dbReference type="Gene3D" id="3.40.50.1110">
    <property type="entry name" value="SGNH hydrolase"/>
    <property type="match status" value="1"/>
</dbReference>
<proteinExistence type="inferred from homology"/>
<dbReference type="GO" id="GO:0016788">
    <property type="term" value="F:hydrolase activity, acting on ester bonds"/>
    <property type="evidence" value="ECO:0007669"/>
    <property type="project" value="InterPro"/>
</dbReference>
<dbReference type="OrthoDB" id="672036at2759"/>
<gene>
    <name evidence="6" type="ORF">HU200_066663</name>
</gene>
<keyword evidence="2 5" id="KW-0732">Signal</keyword>
<evidence type="ECO:0008006" key="8">
    <source>
        <dbReference type="Google" id="ProtNLM"/>
    </source>
</evidence>
<keyword evidence="4" id="KW-0325">Glycoprotein</keyword>
<evidence type="ECO:0000256" key="1">
    <source>
        <dbReference type="ARBA" id="ARBA00008668"/>
    </source>
</evidence>
<keyword evidence="3" id="KW-0378">Hydrolase</keyword>
<evidence type="ECO:0000256" key="2">
    <source>
        <dbReference type="ARBA" id="ARBA00022729"/>
    </source>
</evidence>
<dbReference type="SUPFAM" id="SSF52266">
    <property type="entry name" value="SGNH hydrolase"/>
    <property type="match status" value="1"/>
</dbReference>
<evidence type="ECO:0000256" key="3">
    <source>
        <dbReference type="ARBA" id="ARBA00022801"/>
    </source>
</evidence>
<accession>A0A834ZW29</accession>
<dbReference type="Proteomes" id="UP000636709">
    <property type="component" value="Unassembled WGS sequence"/>
</dbReference>
<comment type="similarity">
    <text evidence="1">Belongs to the 'GDSL' lipolytic enzyme family.</text>
</comment>
<feature type="signal peptide" evidence="5">
    <location>
        <begin position="1"/>
        <end position="20"/>
    </location>
</feature>
<dbReference type="CDD" id="cd01837">
    <property type="entry name" value="SGNH_plant_lipase_like"/>
    <property type="match status" value="1"/>
</dbReference>
<feature type="chain" id="PRO_5032891607" description="GDSL esterase/lipase" evidence="5">
    <location>
        <begin position="21"/>
        <end position="366"/>
    </location>
</feature>
<keyword evidence="7" id="KW-1185">Reference proteome</keyword>
<dbReference type="Pfam" id="PF00657">
    <property type="entry name" value="Lipase_GDSL"/>
    <property type="match status" value="1"/>
</dbReference>
<dbReference type="PANTHER" id="PTHR22835:SF559">
    <property type="entry name" value="OS01G0215500 PROTEIN"/>
    <property type="match status" value="1"/>
</dbReference>
<evidence type="ECO:0000313" key="7">
    <source>
        <dbReference type="Proteomes" id="UP000636709"/>
    </source>
</evidence>
<dbReference type="InterPro" id="IPR035669">
    <property type="entry name" value="SGNH_plant_lipase-like"/>
</dbReference>
<reference evidence="6" key="1">
    <citation type="submission" date="2020-07" db="EMBL/GenBank/DDBJ databases">
        <title>Genome sequence and genetic diversity analysis of an under-domesticated orphan crop, white fonio (Digitaria exilis).</title>
        <authorList>
            <person name="Bennetzen J.L."/>
            <person name="Chen S."/>
            <person name="Ma X."/>
            <person name="Wang X."/>
            <person name="Yssel A.E.J."/>
            <person name="Chaluvadi S.R."/>
            <person name="Johnson M."/>
            <person name="Gangashetty P."/>
            <person name="Hamidou F."/>
            <person name="Sanogo M.D."/>
            <person name="Zwaenepoel A."/>
            <person name="Wallace J."/>
            <person name="Van De Peer Y."/>
            <person name="Van Deynze A."/>
        </authorList>
    </citation>
    <scope>NUCLEOTIDE SEQUENCE</scope>
    <source>
        <tissue evidence="6">Leaves</tissue>
    </source>
</reference>
<dbReference type="InterPro" id="IPR001087">
    <property type="entry name" value="GDSL"/>
</dbReference>
<dbReference type="InterPro" id="IPR036514">
    <property type="entry name" value="SGNH_hydro_sf"/>
</dbReference>